<dbReference type="PANTHER" id="PTHR41244">
    <property type="entry name" value="RHAMNAN SYNTHESIS F"/>
    <property type="match status" value="1"/>
</dbReference>
<dbReference type="InterPro" id="IPR003305">
    <property type="entry name" value="CenC_carb-bd"/>
</dbReference>
<proteinExistence type="predicted"/>
<comment type="caution">
    <text evidence="3">The sequence shown here is derived from an EMBL/GenBank/DDBJ whole genome shotgun (WGS) entry which is preliminary data.</text>
</comment>
<evidence type="ECO:0000313" key="3">
    <source>
        <dbReference type="EMBL" id="CAH1192019.1"/>
    </source>
</evidence>
<evidence type="ECO:0000256" key="1">
    <source>
        <dbReference type="ARBA" id="ARBA00022801"/>
    </source>
</evidence>
<dbReference type="InterPro" id="IPR008979">
    <property type="entry name" value="Galactose-bd-like_sf"/>
</dbReference>
<reference evidence="3" key="1">
    <citation type="submission" date="2022-01" db="EMBL/GenBank/DDBJ databases">
        <authorList>
            <person name="Criscuolo A."/>
        </authorList>
    </citation>
    <scope>NUCLEOTIDE SEQUENCE</scope>
    <source>
        <strain evidence="3">CIP111891</strain>
    </source>
</reference>
<dbReference type="EMBL" id="CAKMMW010000001">
    <property type="protein sequence ID" value="CAH1192019.1"/>
    <property type="molecule type" value="Genomic_DNA"/>
</dbReference>
<protein>
    <recommendedName>
        <fullName evidence="2">CBM-cenC domain-containing protein</fullName>
    </recommendedName>
</protein>
<keyword evidence="1" id="KW-0378">Hydrolase</keyword>
<dbReference type="Gene3D" id="2.60.120.260">
    <property type="entry name" value="Galactose-binding domain-like"/>
    <property type="match status" value="1"/>
</dbReference>
<dbReference type="Proteomes" id="UP000838821">
    <property type="component" value="Unassembled WGS sequence"/>
</dbReference>
<sequence length="1090" mass="121371">MRMPMKWVVQLILPLLVCLFGMTIALNKAEAEGGPVDIGYLLDENFSFLFTAPNNVYQPSGWDIQRNGGNVTYSYNNYMKISDTSASLPVTFFHKILTQTAGTVTLEYRFKPTTIMDGMKWQLRNDNTPSVSIATYNNNLVLETPSGIQVLQTYAPNTEYGVKVIANISTDKADIYVNGALKVSQADFTQATNQINGFWMQTGAVSTGEVIVTPVKIYKGYNVNETFISTMTNVPTDWQIVNTGGLIEVAENKSATRPDIYSLKLDGSGSANGVSISKTIPIQTEDQVFEFKMLIPSKADGLTFELQGDGKSALKLVTANGKLNYINRGGKQVPFYDYQANIWYAIKVKITDKDKSYIYLNGKLLVDKIPSTSKVNGIGQLRFYSPPGTGKLMWLDDIKLYEDKPLPSDYVPAPVVPQSEGYEVGAQSCSMWREGSHLGWDTVNPYPDRKPYLGYYDEGNPEAADWEIKWMVEHGITFENYCWFRPRGNEGLPIKDPYLGYALHDGYLNAKYSDKMKFIITWENSSSYSKNSEDFRTNIVPYWIEYYFKDPRYLKIDNKPVISIYQLSGMVRDFGNVANAQAEINYLRLAVQAAGFDDVIVITVSNSTDVQKLTELQTTGFDAAYTYSFGALESHAALQEQNMVKQKDLGIIDIIPTLSMGRDDTAWTNKPGYWTTPSEFLSLATWAKNTFIPSLSASSLGKKVIMLDNWNEFGEGHYLMPSGLHGFDYLDALRSTFTMGGNHADSQPTLAQTNRINVLYPTDRHVPVVWPPLPPAPPITTYYSDQWEFNVDGDSEGWSATKQVSNLTVSGGNYSGTTTGIDPGIVSADHLGIAAADAAYLQIGMTTSLGASGQIYFITEADGVWSENKVIRFYVEHDGENQFVYNIPMYQQTGWQGTIRQIRVDMLNDPGSFSIDYIRTVDPVEGITPPPNPDPEPTLGPNLVVDPGFEDSITHYSGYSIQQQLKTTEHHSGAQALQITKTNNYGSFQIPLNIAKGEAYHYSAWAKLNPDSTSGKVLRLGIQYKLNGVLKQLIMLSSPGLDTTSWKQVTGNYTINEVGTVTDVAMFIYTDAPAQMDTYYLDDVEVRKVS</sequence>
<dbReference type="SUPFAM" id="SSF49785">
    <property type="entry name" value="Galactose-binding domain-like"/>
    <property type="match status" value="1"/>
</dbReference>
<gene>
    <name evidence="3" type="ORF">PAECIP111891_00174</name>
</gene>
<keyword evidence="4" id="KW-1185">Reference proteome</keyword>
<dbReference type="Pfam" id="PF02018">
    <property type="entry name" value="CBM_4_9"/>
    <property type="match status" value="1"/>
</dbReference>
<feature type="domain" description="CBM-cenC" evidence="2">
    <location>
        <begin position="942"/>
        <end position="1071"/>
    </location>
</feature>
<dbReference type="Gene3D" id="3.20.20.80">
    <property type="entry name" value="Glycosidases"/>
    <property type="match status" value="1"/>
</dbReference>
<organism evidence="3 4">
    <name type="scientific">Paenibacillus allorhizoplanae</name>
    <dbReference type="NCBI Taxonomy" id="2905648"/>
    <lineage>
        <taxon>Bacteria</taxon>
        <taxon>Bacillati</taxon>
        <taxon>Bacillota</taxon>
        <taxon>Bacilli</taxon>
        <taxon>Bacillales</taxon>
        <taxon>Paenibacillaceae</taxon>
        <taxon>Paenibacillus</taxon>
    </lineage>
</organism>
<evidence type="ECO:0000313" key="4">
    <source>
        <dbReference type="Proteomes" id="UP000838821"/>
    </source>
</evidence>
<evidence type="ECO:0000259" key="2">
    <source>
        <dbReference type="Pfam" id="PF02018"/>
    </source>
</evidence>
<dbReference type="PANTHER" id="PTHR41244:SF1">
    <property type="entry name" value="GLYCOSYLTRANSFERASE"/>
    <property type="match status" value="1"/>
</dbReference>
<dbReference type="InterPro" id="IPR032719">
    <property type="entry name" value="WbsX"/>
</dbReference>
<accession>A0ABM9BPN7</accession>
<name>A0ABM9BPN7_9BACL</name>
<dbReference type="Pfam" id="PF14307">
    <property type="entry name" value="Glyco_tran_WbsX"/>
    <property type="match status" value="1"/>
</dbReference>